<evidence type="ECO:0000256" key="1">
    <source>
        <dbReference type="SAM" id="MobiDB-lite"/>
    </source>
</evidence>
<accession>A0A2I0ITY1</accession>
<name>A0A2I0ITY1_PUNGR</name>
<dbReference type="Proteomes" id="UP000233551">
    <property type="component" value="Unassembled WGS sequence"/>
</dbReference>
<dbReference type="AlphaFoldDB" id="A0A2I0ITY1"/>
<evidence type="ECO:0000313" key="2">
    <source>
        <dbReference type="EMBL" id="PKI47467.1"/>
    </source>
</evidence>
<keyword evidence="3" id="KW-1185">Reference proteome</keyword>
<sequence>MGLEVAWQLGTRRLILEVDSEAITFLLITKSWQQQRFHRERCTGFDAVGLFSGQKAHGPSLGNRLILSPGPPLGDPQVKERDYGISQRRLHRPKAEQSHSLRFKQGTENPSFLTSLLSSLRASLLSPIAGQRRPSPPE</sequence>
<dbReference type="EMBL" id="PGOL01002498">
    <property type="protein sequence ID" value="PKI47467.1"/>
    <property type="molecule type" value="Genomic_DNA"/>
</dbReference>
<comment type="caution">
    <text evidence="2">The sequence shown here is derived from an EMBL/GenBank/DDBJ whole genome shotgun (WGS) entry which is preliminary data.</text>
</comment>
<feature type="non-terminal residue" evidence="2">
    <location>
        <position position="138"/>
    </location>
</feature>
<feature type="region of interest" description="Disordered" evidence="1">
    <location>
        <begin position="88"/>
        <end position="107"/>
    </location>
</feature>
<proteinExistence type="predicted"/>
<reference evidence="2 3" key="1">
    <citation type="submission" date="2017-11" db="EMBL/GenBank/DDBJ databases">
        <title>De-novo sequencing of pomegranate (Punica granatum L.) genome.</title>
        <authorList>
            <person name="Akparov Z."/>
            <person name="Amiraslanov A."/>
            <person name="Hajiyeva S."/>
            <person name="Abbasov M."/>
            <person name="Kaur K."/>
            <person name="Hamwieh A."/>
            <person name="Solovyev V."/>
            <person name="Salamov A."/>
            <person name="Braich B."/>
            <person name="Kosarev P."/>
            <person name="Mahmoud A."/>
            <person name="Hajiyev E."/>
            <person name="Babayeva S."/>
            <person name="Izzatullayeva V."/>
            <person name="Mammadov A."/>
            <person name="Mammadov A."/>
            <person name="Sharifova S."/>
            <person name="Ojaghi J."/>
            <person name="Eynullazada K."/>
            <person name="Bayramov B."/>
            <person name="Abdulazimova A."/>
            <person name="Shahmuradov I."/>
        </authorList>
    </citation>
    <scope>NUCLEOTIDE SEQUENCE [LARGE SCALE GENOMIC DNA]</scope>
    <source>
        <strain evidence="3">cv. AG2017</strain>
        <tissue evidence="2">Leaf</tissue>
    </source>
</reference>
<gene>
    <name evidence="2" type="ORF">CRG98_032147</name>
</gene>
<organism evidence="2 3">
    <name type="scientific">Punica granatum</name>
    <name type="common">Pomegranate</name>
    <dbReference type="NCBI Taxonomy" id="22663"/>
    <lineage>
        <taxon>Eukaryota</taxon>
        <taxon>Viridiplantae</taxon>
        <taxon>Streptophyta</taxon>
        <taxon>Embryophyta</taxon>
        <taxon>Tracheophyta</taxon>
        <taxon>Spermatophyta</taxon>
        <taxon>Magnoliopsida</taxon>
        <taxon>eudicotyledons</taxon>
        <taxon>Gunneridae</taxon>
        <taxon>Pentapetalae</taxon>
        <taxon>rosids</taxon>
        <taxon>malvids</taxon>
        <taxon>Myrtales</taxon>
        <taxon>Lythraceae</taxon>
        <taxon>Punica</taxon>
    </lineage>
</organism>
<evidence type="ECO:0000313" key="3">
    <source>
        <dbReference type="Proteomes" id="UP000233551"/>
    </source>
</evidence>
<protein>
    <submittedName>
        <fullName evidence="2">Uncharacterized protein</fullName>
    </submittedName>
</protein>